<evidence type="ECO:0000256" key="2">
    <source>
        <dbReference type="ARBA" id="ARBA00022723"/>
    </source>
</evidence>
<dbReference type="PANTHER" id="PTHR30600">
    <property type="entry name" value="CYTOCHROME C PEROXIDASE-RELATED"/>
    <property type="match status" value="1"/>
</dbReference>
<dbReference type="GO" id="GO:0046872">
    <property type="term" value="F:metal ion binding"/>
    <property type="evidence" value="ECO:0007669"/>
    <property type="project" value="UniProtKB-KW"/>
</dbReference>
<dbReference type="EMBL" id="UOFG01000054">
    <property type="protein sequence ID" value="VAW58938.1"/>
    <property type="molecule type" value="Genomic_DNA"/>
</dbReference>
<protein>
    <recommendedName>
        <fullName evidence="4">Cytochrome c domain-containing protein</fullName>
    </recommendedName>
</protein>
<evidence type="ECO:0000256" key="1">
    <source>
        <dbReference type="ARBA" id="ARBA00022617"/>
    </source>
</evidence>
<dbReference type="InterPro" id="IPR036909">
    <property type="entry name" value="Cyt_c-like_dom_sf"/>
</dbReference>
<evidence type="ECO:0000313" key="5">
    <source>
        <dbReference type="EMBL" id="VAW58938.1"/>
    </source>
</evidence>
<accession>A0A3B0WSB8</accession>
<gene>
    <name evidence="5" type="ORF">MNBD_GAMMA11-1890</name>
</gene>
<dbReference type="Gene3D" id="1.10.760.10">
    <property type="entry name" value="Cytochrome c-like domain"/>
    <property type="match status" value="1"/>
</dbReference>
<reference evidence="5" key="1">
    <citation type="submission" date="2018-06" db="EMBL/GenBank/DDBJ databases">
        <authorList>
            <person name="Zhirakovskaya E."/>
        </authorList>
    </citation>
    <scope>NUCLEOTIDE SEQUENCE</scope>
</reference>
<sequence>MFILLSRIKPLMMLLAVLMLSVASNAYSMKHEKRSDEKSDKSVVIKAKVYAAKGGVFTDNEYNPGIEIGIPAGALSTDAILLVKKVKLKKKWKKWKKTASPAYTITLLSKKKFKGWKPVVISTPIEIAIAANPLPVHPEIGEIARFTGKSWKKGKWQRMMANFYRPSKGMVVTLTKEPSIKLKVQHRTLKTVSGPEVARGENLYFNETWGAEKMWTGRFRLNELLNVVPPADAVALGVQVDIRKVPQFIVDVMLSDDFAAKQAALQNPAVTQALIKADAVIGVRGKFEDPSDPNLITEVGLTCALCHVAVTKTPFQLAAGADPVPLPIGVPVLGPPNVDMNAGMILSFTPYVQEVTPELIPQYQGWGPGRFDPRFFEGNPVNDDVFNPSSIPPHWNFTDLGDQGYSVPWIGVLKMRSDNNSLASGPECGIDLVLGANGAWGTDKASVQNIEIGNPLPQEFQDRLIVAEITEPGNDILEGDLLDIEAFLKSIVSPAPHDFDEAKAEAGWKLFYGKANCIACHSTPEGTGEGYFTNIVESPPQGLLAIGIKTPGLRGLLHTAPYFHDGSAATLLDVMVRYTSPEIPQVPSNLSENELLELVEYMKSL</sequence>
<proteinExistence type="predicted"/>
<organism evidence="5">
    <name type="scientific">hydrothermal vent metagenome</name>
    <dbReference type="NCBI Taxonomy" id="652676"/>
    <lineage>
        <taxon>unclassified sequences</taxon>
        <taxon>metagenomes</taxon>
        <taxon>ecological metagenomes</taxon>
    </lineage>
</organism>
<dbReference type="GO" id="GO:0009055">
    <property type="term" value="F:electron transfer activity"/>
    <property type="evidence" value="ECO:0007669"/>
    <property type="project" value="InterPro"/>
</dbReference>
<keyword evidence="3" id="KW-0408">Iron</keyword>
<dbReference type="InterPro" id="IPR009056">
    <property type="entry name" value="Cyt_c-like_dom"/>
</dbReference>
<evidence type="ECO:0000259" key="4">
    <source>
        <dbReference type="PROSITE" id="PS51007"/>
    </source>
</evidence>
<dbReference type="AlphaFoldDB" id="A0A3B0WSB8"/>
<dbReference type="GO" id="GO:0004130">
    <property type="term" value="F:cytochrome-c peroxidase activity"/>
    <property type="evidence" value="ECO:0007669"/>
    <property type="project" value="TreeGrafter"/>
</dbReference>
<dbReference type="PROSITE" id="PS51007">
    <property type="entry name" value="CYTC"/>
    <property type="match status" value="1"/>
</dbReference>
<evidence type="ECO:0000256" key="3">
    <source>
        <dbReference type="ARBA" id="ARBA00023004"/>
    </source>
</evidence>
<dbReference type="InterPro" id="IPR051395">
    <property type="entry name" value="Cytochrome_c_Peroxidase/MauG"/>
</dbReference>
<dbReference type="SUPFAM" id="SSF46626">
    <property type="entry name" value="Cytochrome c"/>
    <property type="match status" value="1"/>
</dbReference>
<feature type="domain" description="Cytochrome c" evidence="4">
    <location>
        <begin position="502"/>
        <end position="605"/>
    </location>
</feature>
<keyword evidence="1" id="KW-0349">Heme</keyword>
<name>A0A3B0WSB8_9ZZZZ</name>
<dbReference type="GO" id="GO:0020037">
    <property type="term" value="F:heme binding"/>
    <property type="evidence" value="ECO:0007669"/>
    <property type="project" value="InterPro"/>
</dbReference>
<keyword evidence="2" id="KW-0479">Metal-binding</keyword>